<keyword evidence="8" id="KW-0460">Magnesium</keyword>
<comment type="cofactor">
    <cofactor evidence="1">
        <name>a metal cation</name>
        <dbReference type="ChEBI" id="CHEBI:25213"/>
    </cofactor>
</comment>
<keyword evidence="17" id="KW-1185">Reference proteome</keyword>
<dbReference type="InterPro" id="IPR011766">
    <property type="entry name" value="TPP_enzyme_TPP-bd"/>
</dbReference>
<dbReference type="PANTHER" id="PTHR43452:SF30">
    <property type="entry name" value="PYRUVATE DECARBOXYLASE ISOZYME 1-RELATED"/>
    <property type="match status" value="1"/>
</dbReference>
<feature type="region of interest" description="Disordered" evidence="12">
    <location>
        <begin position="353"/>
        <end position="379"/>
    </location>
</feature>
<dbReference type="CDD" id="cd07038">
    <property type="entry name" value="TPP_PYR_PDC_IPDC_like"/>
    <property type="match status" value="1"/>
</dbReference>
<keyword evidence="10" id="KW-0456">Lyase</keyword>
<accession>A0ABV3XCU0</accession>
<evidence type="ECO:0000256" key="2">
    <source>
        <dbReference type="ARBA" id="ARBA00001964"/>
    </source>
</evidence>
<name>A0ABV3XCU0_9ACTN</name>
<comment type="similarity">
    <text evidence="4 11">Belongs to the TPP enzyme family.</text>
</comment>
<dbReference type="EMBL" id="JBFNXQ010000019">
    <property type="protein sequence ID" value="MEX5718394.1"/>
    <property type="molecule type" value="Genomic_DNA"/>
</dbReference>
<dbReference type="InterPro" id="IPR029035">
    <property type="entry name" value="DHS-like_NAD/FAD-binding_dom"/>
</dbReference>
<feature type="domain" description="Thiamine pyrophosphate enzyme N-terminal TPP-binding" evidence="15">
    <location>
        <begin position="13"/>
        <end position="123"/>
    </location>
</feature>
<feature type="domain" description="Thiamine pyrophosphate enzyme TPP-binding" evidence="14">
    <location>
        <begin position="419"/>
        <end position="546"/>
    </location>
</feature>
<feature type="domain" description="Thiamine pyrophosphate enzyme central" evidence="13">
    <location>
        <begin position="221"/>
        <end position="326"/>
    </location>
</feature>
<evidence type="ECO:0000256" key="12">
    <source>
        <dbReference type="SAM" id="MobiDB-lite"/>
    </source>
</evidence>
<evidence type="ECO:0000256" key="11">
    <source>
        <dbReference type="RuleBase" id="RU362132"/>
    </source>
</evidence>
<evidence type="ECO:0000259" key="14">
    <source>
        <dbReference type="Pfam" id="PF02775"/>
    </source>
</evidence>
<dbReference type="InterPro" id="IPR047214">
    <property type="entry name" value="TPP_PDC_IPDC"/>
</dbReference>
<evidence type="ECO:0000256" key="10">
    <source>
        <dbReference type="ARBA" id="ARBA00023239"/>
    </source>
</evidence>
<sequence length="585" mass="60888">MSAIENATSAPYTVGDHLVDRLAELGIDRVFGVPGDYSLALLDHVVAHPGVEWTGCTNELNAGYAADGYGRMRGIAALFTTYGVGELSALNAIAGSFAEHVPVVHVVGAPSRASQAARRLVHHTLGDGDFTHFAGMHAGVTCARAALTADNAAPEIDRVLTAVRDQGLPGYLLVPADVADAPVGRPSRPLPVTDDTSDPAVVAAFVDAAARLLGRVRSVLDVTVLAGLLVHRLGATRQLMTLVDAGPLPHATTLWAKSLVDESSPRFAGTYAGAGSAEQTRSAVEDAGALILAGVQFTDLNSGMFTQHIDRDRTIDLGGRSAHVGAATFSPLELPTALAALTALISELAGRETGAARSMPTPQPTLSEAPSAPSVPDEGTALSHSQLWAAVTAFLRPGDIVLADQGTAFYGVATHRLPADVTFIGQPLWASIGYTLPAMFGACTARPGRRGVLLIGDGAAQMTIQELASVIRAELPAVVIVVDNNGYAVERAIHGPTQPYNDISRWDWTVAPQLFGGSAAATPPHAVRVTTHSELQSALAAAEDQPRRLTLVQAVLPPTEVPELLTTLAQALAHANSARATELPR</sequence>
<evidence type="ECO:0000256" key="9">
    <source>
        <dbReference type="ARBA" id="ARBA00023052"/>
    </source>
</evidence>
<evidence type="ECO:0000256" key="1">
    <source>
        <dbReference type="ARBA" id="ARBA00001920"/>
    </source>
</evidence>
<evidence type="ECO:0000313" key="17">
    <source>
        <dbReference type="Proteomes" id="UP001560045"/>
    </source>
</evidence>
<dbReference type="InterPro" id="IPR000399">
    <property type="entry name" value="TPP-bd_CS"/>
</dbReference>
<dbReference type="PROSITE" id="PS00187">
    <property type="entry name" value="TPP_ENZYMES"/>
    <property type="match status" value="1"/>
</dbReference>
<keyword evidence="9 11" id="KW-0786">Thiamine pyrophosphate</keyword>
<dbReference type="InterPro" id="IPR012110">
    <property type="entry name" value="PDC/IPDC-like"/>
</dbReference>
<evidence type="ECO:0000256" key="3">
    <source>
        <dbReference type="ARBA" id="ARBA00002938"/>
    </source>
</evidence>
<evidence type="ECO:0000256" key="5">
    <source>
        <dbReference type="ARBA" id="ARBA00020054"/>
    </source>
</evidence>
<evidence type="ECO:0000256" key="4">
    <source>
        <dbReference type="ARBA" id="ARBA00007812"/>
    </source>
</evidence>
<evidence type="ECO:0000256" key="6">
    <source>
        <dbReference type="ARBA" id="ARBA00022723"/>
    </source>
</evidence>
<dbReference type="SUPFAM" id="SSF52518">
    <property type="entry name" value="Thiamin diphosphate-binding fold (THDP-binding)"/>
    <property type="match status" value="2"/>
</dbReference>
<keyword evidence="7" id="KW-0210">Decarboxylase</keyword>
<reference evidence="16 17" key="1">
    <citation type="submission" date="2024-06" db="EMBL/GenBank/DDBJ databases">
        <title>Draft genome sequence of Geodermatophilus badlandi, a novel member of the Geodermatophilaceae isolated from badland sedimentary rocks in the Red desert, Wyoming, USA.</title>
        <authorList>
            <person name="Ben Tekaya S."/>
            <person name="Nouioui I."/>
            <person name="Flores G.M."/>
            <person name="Shaal M.N."/>
            <person name="Bredoire F."/>
            <person name="Basile F."/>
            <person name="Van Diepen L."/>
            <person name="Ward N.L."/>
        </authorList>
    </citation>
    <scope>NUCLEOTIDE SEQUENCE [LARGE SCALE GENOMIC DNA]</scope>
    <source>
        <strain evidence="16 17">WL48A</strain>
    </source>
</reference>
<dbReference type="Pfam" id="PF02776">
    <property type="entry name" value="TPP_enzyme_N"/>
    <property type="match status" value="1"/>
</dbReference>
<keyword evidence="6" id="KW-0479">Metal-binding</keyword>
<dbReference type="InterPro" id="IPR012000">
    <property type="entry name" value="Thiamin_PyroP_enz_cen_dom"/>
</dbReference>
<protein>
    <recommendedName>
        <fullName evidence="5">Alpha-keto-acid decarboxylase</fullName>
    </recommendedName>
</protein>
<evidence type="ECO:0000256" key="8">
    <source>
        <dbReference type="ARBA" id="ARBA00022842"/>
    </source>
</evidence>
<dbReference type="Gene3D" id="3.40.50.1220">
    <property type="entry name" value="TPP-binding domain"/>
    <property type="match status" value="1"/>
</dbReference>
<dbReference type="RefSeq" id="WP_369205195.1">
    <property type="nucleotide sequence ID" value="NZ_JBFNXQ010000019.1"/>
</dbReference>
<dbReference type="PIRSF" id="PIRSF036565">
    <property type="entry name" value="Pyruvt_ip_decrb"/>
    <property type="match status" value="1"/>
</dbReference>
<gene>
    <name evidence="16" type="ORF">ABQ292_08435</name>
</gene>
<organism evidence="16 17">
    <name type="scientific">Geodermatophilus maliterrae</name>
    <dbReference type="NCBI Taxonomy" id="3162531"/>
    <lineage>
        <taxon>Bacteria</taxon>
        <taxon>Bacillati</taxon>
        <taxon>Actinomycetota</taxon>
        <taxon>Actinomycetes</taxon>
        <taxon>Geodermatophilales</taxon>
        <taxon>Geodermatophilaceae</taxon>
        <taxon>Geodermatophilus</taxon>
    </lineage>
</organism>
<dbReference type="Proteomes" id="UP001560045">
    <property type="component" value="Unassembled WGS sequence"/>
</dbReference>
<dbReference type="Gene3D" id="3.40.50.970">
    <property type="match status" value="2"/>
</dbReference>
<dbReference type="InterPro" id="IPR012001">
    <property type="entry name" value="Thiamin_PyroP_enz_TPP-bd_dom"/>
</dbReference>
<dbReference type="PANTHER" id="PTHR43452">
    <property type="entry name" value="PYRUVATE DECARBOXYLASE"/>
    <property type="match status" value="1"/>
</dbReference>
<comment type="function">
    <text evidence="3">Decarboxylates branched-chain and aromatic alpha-keto acids to aldehydes.</text>
</comment>
<dbReference type="Pfam" id="PF00205">
    <property type="entry name" value="TPP_enzyme_M"/>
    <property type="match status" value="1"/>
</dbReference>
<evidence type="ECO:0000259" key="15">
    <source>
        <dbReference type="Pfam" id="PF02776"/>
    </source>
</evidence>
<dbReference type="SUPFAM" id="SSF52467">
    <property type="entry name" value="DHS-like NAD/FAD-binding domain"/>
    <property type="match status" value="1"/>
</dbReference>
<comment type="caution">
    <text evidence="16">The sequence shown here is derived from an EMBL/GenBank/DDBJ whole genome shotgun (WGS) entry which is preliminary data.</text>
</comment>
<dbReference type="InterPro" id="IPR029061">
    <property type="entry name" value="THDP-binding"/>
</dbReference>
<evidence type="ECO:0000313" key="16">
    <source>
        <dbReference type="EMBL" id="MEX5718394.1"/>
    </source>
</evidence>
<dbReference type="Pfam" id="PF02775">
    <property type="entry name" value="TPP_enzyme_C"/>
    <property type="match status" value="1"/>
</dbReference>
<dbReference type="InterPro" id="IPR047213">
    <property type="entry name" value="TPP_PYR_PDC_IPDC-like"/>
</dbReference>
<comment type="cofactor">
    <cofactor evidence="2">
        <name>thiamine diphosphate</name>
        <dbReference type="ChEBI" id="CHEBI:58937"/>
    </cofactor>
</comment>
<dbReference type="CDD" id="cd02005">
    <property type="entry name" value="TPP_PDC_IPDC"/>
    <property type="match status" value="1"/>
</dbReference>
<evidence type="ECO:0000256" key="7">
    <source>
        <dbReference type="ARBA" id="ARBA00022793"/>
    </source>
</evidence>
<evidence type="ECO:0000259" key="13">
    <source>
        <dbReference type="Pfam" id="PF00205"/>
    </source>
</evidence>
<proteinExistence type="inferred from homology"/>